<dbReference type="Proteomes" id="UP001328107">
    <property type="component" value="Unassembled WGS sequence"/>
</dbReference>
<reference evidence="3" key="1">
    <citation type="submission" date="2022-10" db="EMBL/GenBank/DDBJ databases">
        <title>Genome assembly of Pristionchus species.</title>
        <authorList>
            <person name="Yoshida K."/>
            <person name="Sommer R.J."/>
        </authorList>
    </citation>
    <scope>NUCLEOTIDE SEQUENCE [LARGE SCALE GENOMIC DNA]</scope>
    <source>
        <strain evidence="3">RS5460</strain>
    </source>
</reference>
<protein>
    <submittedName>
        <fullName evidence="2">Uncharacterized protein</fullName>
    </submittedName>
</protein>
<evidence type="ECO:0000313" key="2">
    <source>
        <dbReference type="EMBL" id="GMR39946.1"/>
    </source>
</evidence>
<comment type="caution">
    <text evidence="2">The sequence shown here is derived from an EMBL/GenBank/DDBJ whole genome shotgun (WGS) entry which is preliminary data.</text>
</comment>
<accession>A0AAN4ZFN2</accession>
<evidence type="ECO:0000256" key="1">
    <source>
        <dbReference type="SAM" id="SignalP"/>
    </source>
</evidence>
<proteinExistence type="predicted"/>
<keyword evidence="1" id="KW-0732">Signal</keyword>
<feature type="signal peptide" evidence="1">
    <location>
        <begin position="1"/>
        <end position="19"/>
    </location>
</feature>
<dbReference type="EMBL" id="BTRK01000003">
    <property type="protein sequence ID" value="GMR39946.1"/>
    <property type="molecule type" value="Genomic_DNA"/>
</dbReference>
<feature type="non-terminal residue" evidence="2">
    <location>
        <position position="216"/>
    </location>
</feature>
<keyword evidence="3" id="KW-1185">Reference proteome</keyword>
<evidence type="ECO:0000313" key="3">
    <source>
        <dbReference type="Proteomes" id="UP001328107"/>
    </source>
</evidence>
<sequence>MQTLIVPLLLLFDIAESFGSRCGCSSSSFSSLCPPGLLCFDKLIEKDCDIICSTGDLRYLSSFVWQTSAFLRCDGGIYRRPNGTAVEAVTQLVCTHAPPCNRCPPISFIDYCEGNYKCENGLTDILRIYYTLQNSCLKFFPILQVKNGKRFLTTKSLTCSTDGVWHNSEGASINATEATCTMKKNCQSCDTPPISKTCERQEDSCAIGVLCNSLEV</sequence>
<organism evidence="2 3">
    <name type="scientific">Pristionchus mayeri</name>
    <dbReference type="NCBI Taxonomy" id="1317129"/>
    <lineage>
        <taxon>Eukaryota</taxon>
        <taxon>Metazoa</taxon>
        <taxon>Ecdysozoa</taxon>
        <taxon>Nematoda</taxon>
        <taxon>Chromadorea</taxon>
        <taxon>Rhabditida</taxon>
        <taxon>Rhabditina</taxon>
        <taxon>Diplogasteromorpha</taxon>
        <taxon>Diplogasteroidea</taxon>
        <taxon>Neodiplogasteridae</taxon>
        <taxon>Pristionchus</taxon>
    </lineage>
</organism>
<dbReference type="AlphaFoldDB" id="A0AAN4ZFN2"/>
<feature type="chain" id="PRO_5042834022" evidence="1">
    <location>
        <begin position="20"/>
        <end position="216"/>
    </location>
</feature>
<name>A0AAN4ZFN2_9BILA</name>
<gene>
    <name evidence="2" type="ORF">PMAYCL1PPCAC_10141</name>
</gene>